<evidence type="ECO:0000313" key="2">
    <source>
        <dbReference type="Proteomes" id="UP000057737"/>
    </source>
</evidence>
<dbReference type="EMBL" id="LNCU01000020">
    <property type="protein sequence ID" value="KWV60354.1"/>
    <property type="molecule type" value="Genomic_DNA"/>
</dbReference>
<name>A0A109K3Y0_9BRAD</name>
<accession>A0A109K3Y0</accession>
<proteinExistence type="predicted"/>
<sequence>MARVKSAVRHVQEVIDAANATGELAWFNTAYRAWRLDAKKIGSGMSYAEARARLRKAVTKRLITLDVLDCSERLLPDIFPLLGNVEQEPAEKCPTR</sequence>
<evidence type="ECO:0000313" key="1">
    <source>
        <dbReference type="EMBL" id="KWV60354.1"/>
    </source>
</evidence>
<organism evidence="1 2">
    <name type="scientific">Bradyrhizobium macuxiense</name>
    <dbReference type="NCBI Taxonomy" id="1755647"/>
    <lineage>
        <taxon>Bacteria</taxon>
        <taxon>Pseudomonadati</taxon>
        <taxon>Pseudomonadota</taxon>
        <taxon>Alphaproteobacteria</taxon>
        <taxon>Hyphomicrobiales</taxon>
        <taxon>Nitrobacteraceae</taxon>
        <taxon>Bradyrhizobium</taxon>
    </lineage>
</organism>
<protein>
    <submittedName>
        <fullName evidence="1">Uncharacterized protein</fullName>
    </submittedName>
</protein>
<keyword evidence="2" id="KW-1185">Reference proteome</keyword>
<comment type="caution">
    <text evidence="1">The sequence shown here is derived from an EMBL/GenBank/DDBJ whole genome shotgun (WGS) entry which is preliminary data.</text>
</comment>
<reference evidence="1 2" key="1">
    <citation type="submission" date="2015-11" db="EMBL/GenBank/DDBJ databases">
        <title>Draft Genome Sequence of the Strain BR 10303 (Bradyrhizobium sp.) isolated from nodules of Centrolobium paraense.</title>
        <authorList>
            <person name="Zelli J.E."/>
            <person name="Simoes-Araujo J.L."/>
            <person name="Barauna A.C."/>
            <person name="Silva K."/>
        </authorList>
    </citation>
    <scope>NUCLEOTIDE SEQUENCE [LARGE SCALE GENOMIC DNA]</scope>
    <source>
        <strain evidence="1 2">BR 10303</strain>
    </source>
</reference>
<dbReference type="Proteomes" id="UP000057737">
    <property type="component" value="Unassembled WGS sequence"/>
</dbReference>
<gene>
    <name evidence="1" type="ORF">AS156_29465</name>
</gene>
<dbReference type="AlphaFoldDB" id="A0A109K3Y0"/>